<evidence type="ECO:0000313" key="2">
    <source>
        <dbReference type="EMBL" id="OYN89927.1"/>
    </source>
</evidence>
<evidence type="ECO:0000313" key="3">
    <source>
        <dbReference type="Proteomes" id="UP000216300"/>
    </source>
</evidence>
<dbReference type="RefSeq" id="WP_094454958.1">
    <property type="nucleotide sequence ID" value="NZ_NMVJ01000008.1"/>
</dbReference>
<reference evidence="2 3" key="1">
    <citation type="submission" date="2017-07" db="EMBL/GenBank/DDBJ databases">
        <title>Draft whole genome sequences of clinical Proprionibacteriaceae strains.</title>
        <authorList>
            <person name="Bernier A.-M."/>
            <person name="Bernard K."/>
            <person name="Domingo M.-C."/>
        </authorList>
    </citation>
    <scope>NUCLEOTIDE SEQUENCE [LARGE SCALE GENOMIC DNA]</scope>
    <source>
        <strain evidence="2 3">NML 150081</strain>
    </source>
</reference>
<dbReference type="PANTHER" id="PTHR34215:SF1">
    <property type="entry name" value="YLXR DOMAIN-CONTAINING PROTEIN"/>
    <property type="match status" value="1"/>
</dbReference>
<sequence length="92" mass="10347">MRTCVGCRQRSEKSALIRLVWDPAAAQVVVDPDKTLPGRGAHLHPTTRCLEQALRRRAWGRALRIDAVDAQQVSTEVRKWVSAHDDSMSTQQ</sequence>
<dbReference type="InterPro" id="IPR035931">
    <property type="entry name" value="YlxR-like_sf"/>
</dbReference>
<dbReference type="AlphaFoldDB" id="A0A255EEE1"/>
<evidence type="ECO:0000259" key="1">
    <source>
        <dbReference type="Pfam" id="PF04296"/>
    </source>
</evidence>
<dbReference type="Proteomes" id="UP000216300">
    <property type="component" value="Unassembled WGS sequence"/>
</dbReference>
<gene>
    <name evidence="2" type="ORF">CGZ91_10570</name>
</gene>
<proteinExistence type="predicted"/>
<dbReference type="PANTHER" id="PTHR34215">
    <property type="entry name" value="BLL0784 PROTEIN"/>
    <property type="match status" value="1"/>
</dbReference>
<dbReference type="SUPFAM" id="SSF64376">
    <property type="entry name" value="YlxR-like"/>
    <property type="match status" value="1"/>
</dbReference>
<keyword evidence="2" id="KW-0238">DNA-binding</keyword>
<dbReference type="GO" id="GO:0003677">
    <property type="term" value="F:DNA binding"/>
    <property type="evidence" value="ECO:0007669"/>
    <property type="project" value="UniProtKB-KW"/>
</dbReference>
<dbReference type="InterPro" id="IPR037465">
    <property type="entry name" value="YlxR"/>
</dbReference>
<comment type="caution">
    <text evidence="2">The sequence shown here is derived from an EMBL/GenBank/DDBJ whole genome shotgun (WGS) entry which is preliminary data.</text>
</comment>
<keyword evidence="3" id="KW-1185">Reference proteome</keyword>
<accession>A0A255EEE1</accession>
<dbReference type="EMBL" id="NMVJ01000008">
    <property type="protein sequence ID" value="OYN89927.1"/>
    <property type="molecule type" value="Genomic_DNA"/>
</dbReference>
<name>A0A255EEE1_9ACTN</name>
<organism evidence="2 3">
    <name type="scientific">Parenemella sanctibonifatiensis</name>
    <dbReference type="NCBI Taxonomy" id="2016505"/>
    <lineage>
        <taxon>Bacteria</taxon>
        <taxon>Bacillati</taxon>
        <taxon>Actinomycetota</taxon>
        <taxon>Actinomycetes</taxon>
        <taxon>Propionibacteriales</taxon>
        <taxon>Propionibacteriaceae</taxon>
        <taxon>Parenemella</taxon>
    </lineage>
</organism>
<dbReference type="Pfam" id="PF04296">
    <property type="entry name" value="YlxR"/>
    <property type="match status" value="1"/>
</dbReference>
<dbReference type="Gene3D" id="3.30.1230.10">
    <property type="entry name" value="YlxR-like"/>
    <property type="match status" value="1"/>
</dbReference>
<protein>
    <submittedName>
        <fullName evidence="2">DNA-binding protein</fullName>
    </submittedName>
</protein>
<feature type="domain" description="YlxR" evidence="1">
    <location>
        <begin position="2"/>
        <end position="77"/>
    </location>
</feature>
<dbReference type="OrthoDB" id="5244965at2"/>
<dbReference type="InterPro" id="IPR007393">
    <property type="entry name" value="YlxR_dom"/>
</dbReference>